<dbReference type="EMBL" id="JAPWTJ010000331">
    <property type="protein sequence ID" value="KAJ8979531.1"/>
    <property type="molecule type" value="Genomic_DNA"/>
</dbReference>
<name>A0ABQ9JMT0_9CUCU</name>
<comment type="caution">
    <text evidence="6">The sequence shown here is derived from an EMBL/GenBank/DDBJ whole genome shotgun (WGS) entry which is preliminary data.</text>
</comment>
<gene>
    <name evidence="6" type="ORF">NQ317_017679</name>
</gene>
<feature type="coiled-coil region" evidence="5">
    <location>
        <begin position="485"/>
        <end position="595"/>
    </location>
</feature>
<dbReference type="PANTHER" id="PTHR18962">
    <property type="entry name" value="COILED-COIL DOMAIN-CONTAINING PROTEIN 39"/>
    <property type="match status" value="1"/>
</dbReference>
<protein>
    <recommendedName>
        <fullName evidence="2">Coiled-coil domain-containing protein 39</fullName>
    </recommendedName>
</protein>
<dbReference type="Proteomes" id="UP001162164">
    <property type="component" value="Unassembled WGS sequence"/>
</dbReference>
<feature type="coiled-coil region" evidence="5">
    <location>
        <begin position="250"/>
        <end position="332"/>
    </location>
</feature>
<evidence type="ECO:0000313" key="7">
    <source>
        <dbReference type="Proteomes" id="UP001162164"/>
    </source>
</evidence>
<feature type="coiled-coil region" evidence="5">
    <location>
        <begin position="356"/>
        <end position="412"/>
    </location>
</feature>
<feature type="coiled-coil region" evidence="5">
    <location>
        <begin position="58"/>
        <end position="123"/>
    </location>
</feature>
<reference evidence="6" key="1">
    <citation type="journal article" date="2023" name="Insect Mol. Biol.">
        <title>Genome sequencing provides insights into the evolution of gene families encoding plant cell wall-degrading enzymes in longhorned beetles.</title>
        <authorList>
            <person name="Shin N.R."/>
            <person name="Okamura Y."/>
            <person name="Kirsch R."/>
            <person name="Pauchet Y."/>
        </authorList>
    </citation>
    <scope>NUCLEOTIDE SEQUENCE</scope>
    <source>
        <strain evidence="6">MMC_N1</strain>
    </source>
</reference>
<evidence type="ECO:0000256" key="5">
    <source>
        <dbReference type="SAM" id="Coils"/>
    </source>
</evidence>
<dbReference type="Pfam" id="PF24161">
    <property type="entry name" value="CCDC39"/>
    <property type="match status" value="1"/>
</dbReference>
<evidence type="ECO:0000256" key="1">
    <source>
        <dbReference type="ARBA" id="ARBA00005805"/>
    </source>
</evidence>
<organism evidence="6 7">
    <name type="scientific">Molorchus minor</name>
    <dbReference type="NCBI Taxonomy" id="1323400"/>
    <lineage>
        <taxon>Eukaryota</taxon>
        <taxon>Metazoa</taxon>
        <taxon>Ecdysozoa</taxon>
        <taxon>Arthropoda</taxon>
        <taxon>Hexapoda</taxon>
        <taxon>Insecta</taxon>
        <taxon>Pterygota</taxon>
        <taxon>Neoptera</taxon>
        <taxon>Endopterygota</taxon>
        <taxon>Coleoptera</taxon>
        <taxon>Polyphaga</taxon>
        <taxon>Cucujiformia</taxon>
        <taxon>Chrysomeloidea</taxon>
        <taxon>Cerambycidae</taxon>
        <taxon>Lamiinae</taxon>
        <taxon>Monochamini</taxon>
        <taxon>Molorchus</taxon>
    </lineage>
</organism>
<evidence type="ECO:0000256" key="2">
    <source>
        <dbReference type="ARBA" id="ARBA00016725"/>
    </source>
</evidence>
<comment type="function">
    <text evidence="4">Required for assembly of dynein regulatory complex (DRC) and inner dynein arm (IDA) complexes, which are responsible for ciliary beat regulation, thereby playing a central role in motility in cilia and flagella. Probably acts together with CCDC40 to form a molecular ruler that determines the 96 nanometer (nm) repeat length and arrangements of components in cilia and flagella. Not required for outer dynein arm complexes assembly.</text>
</comment>
<comment type="similarity">
    <text evidence="1">Belongs to the CCDC39 family.</text>
</comment>
<dbReference type="InterPro" id="IPR033290">
    <property type="entry name" value="CCDC39"/>
</dbReference>
<proteinExistence type="inferred from homology"/>
<evidence type="ECO:0000256" key="4">
    <source>
        <dbReference type="ARBA" id="ARBA00045182"/>
    </source>
</evidence>
<keyword evidence="7" id="KW-1185">Reference proteome</keyword>
<evidence type="ECO:0000313" key="6">
    <source>
        <dbReference type="EMBL" id="KAJ8979531.1"/>
    </source>
</evidence>
<evidence type="ECO:0000256" key="3">
    <source>
        <dbReference type="ARBA" id="ARBA00023054"/>
    </source>
</evidence>
<dbReference type="PANTHER" id="PTHR18962:SF0">
    <property type="entry name" value="COILED-COIL DOMAIN-CONTAINING PROTEIN 39"/>
    <property type="match status" value="1"/>
</dbReference>
<feature type="coiled-coil region" evidence="5">
    <location>
        <begin position="159"/>
        <end position="193"/>
    </location>
</feature>
<accession>A0ABQ9JMT0</accession>
<sequence>MVSDLRNCEMVVERTGKVIQQQMAERDALIVQWKEAVQMLQQRDRDMVKAQELIVTTHEMLETSKETLEEESEFLRKEQQNNRDIENEIQNLNMYNSKLRLELNELSKHVLLLNSELNRLKRDVVVNSHHLENERIKGKQIDQATANKEMLCIKYQEDTENLQHKLEEMKGSCESSEDKLKRIEGMIETEEKHYNIYVLDTEKLNTVLFLSDRTLKEQIEIEKKMQVNINNATCNCAHLRKHILNQVKELNKLKEVVYDMEFRIDDYEQKLVKIEKEKKQDADSEEKTKYIQELEQTLADHKDVLHTVHNQVDRLEKEMHRLSSDISTDKEQQDILQDKCEQHLLVFEISKKHIAAAKQKTQEKQVEENMMRLRINQIEKDMKKEDKQIYSLEKLRLNLDQAMKERQLEINMKGMVLHSKRRNLEEDKGRLRADIGLRRLKIEQLQKKYHIVLMSFGKDEDGQPLSVTHIKIKNAQEKFMLQQEGDRLDQKIKTTEQEIIAMENALKLVNLTNSSFKNSLAPVKDDDQEAQEMRELEENLKEINTVLKEFKKMLATKQEYLEEAMNKFGEAEERKGSIKEVMANLEEDIEVVQKQEYDKAEKLKRANAILRGY</sequence>
<keyword evidence="3 5" id="KW-0175">Coiled coil</keyword>